<feature type="domain" description="Flagellar basal-body/hook protein C-terminal" evidence="4">
    <location>
        <begin position="224"/>
        <end position="268"/>
    </location>
</feature>
<evidence type="ECO:0000313" key="6">
    <source>
        <dbReference type="EMBL" id="ENH96566.1"/>
    </source>
</evidence>
<comment type="subcellular location">
    <subcellularLocation>
        <location evidence="2">Bacterial flagellum basal body</location>
    </subcellularLocation>
</comment>
<keyword evidence="6" id="KW-0969">Cilium</keyword>
<dbReference type="Pfam" id="PF00460">
    <property type="entry name" value="Flg_bb_rod"/>
    <property type="match status" value="1"/>
</dbReference>
<accession>N4WTZ7</accession>
<organism evidence="6 7">
    <name type="scientific">Gracilibacillus halophilus YIM-C55.5</name>
    <dbReference type="NCBI Taxonomy" id="1308866"/>
    <lineage>
        <taxon>Bacteria</taxon>
        <taxon>Bacillati</taxon>
        <taxon>Bacillota</taxon>
        <taxon>Bacilli</taxon>
        <taxon>Bacillales</taxon>
        <taxon>Bacillaceae</taxon>
        <taxon>Gracilibacillus</taxon>
    </lineage>
</organism>
<dbReference type="Pfam" id="PF22692">
    <property type="entry name" value="LlgE_F_G_D1"/>
    <property type="match status" value="1"/>
</dbReference>
<dbReference type="SUPFAM" id="SSF117143">
    <property type="entry name" value="Flagellar hook protein flgE"/>
    <property type="match status" value="1"/>
</dbReference>
<name>N4WTZ7_9BACI</name>
<dbReference type="EMBL" id="APML01000039">
    <property type="protein sequence ID" value="ENH96566.1"/>
    <property type="molecule type" value="Genomic_DNA"/>
</dbReference>
<dbReference type="InterPro" id="IPR053967">
    <property type="entry name" value="LlgE_F_G-like_D1"/>
</dbReference>
<dbReference type="AlphaFoldDB" id="N4WTZ7"/>
<comment type="caution">
    <text evidence="6">The sequence shown here is derived from an EMBL/GenBank/DDBJ whole genome shotgun (WGS) entry which is preliminary data.</text>
</comment>
<dbReference type="GO" id="GO:0009425">
    <property type="term" value="C:bacterial-type flagellum basal body"/>
    <property type="evidence" value="ECO:0007669"/>
    <property type="project" value="UniProtKB-SubCell"/>
</dbReference>
<sequence>MLRGFYTAASGMMAQQRRQEVLSNNMTNAQTPGYKQDQAPLRAFPELLIQRMENRELPTQNETNIPTRTEIGSINTGTYVHEAIPDFSQSSLRETGVSTDMAIVQGETPDENGAVFFSVQNGEGEERYTRNGNFTVDGEGFLTTNHGFYVLDNEGNPIQTDGQEFDVTENGVLNVGEEAIPLDLAYSADPNELTKNGQDVYELDGDADPLADARATAGLQFNIQQNHLENSNVDPAQTMVQMMQAYRAFESSQKAVQAYDQSMDKAVNQIARLR</sequence>
<dbReference type="InterPro" id="IPR020013">
    <property type="entry name" value="Flagellar_FlgE/F/G"/>
</dbReference>
<dbReference type="OrthoDB" id="9800375at2"/>
<keyword evidence="7" id="KW-1185">Reference proteome</keyword>
<comment type="similarity">
    <text evidence="1 2">Belongs to the flagella basal body rod proteins family.</text>
</comment>
<dbReference type="InterPro" id="IPR010930">
    <property type="entry name" value="Flg_bb/hook_C_dom"/>
</dbReference>
<dbReference type="PANTHER" id="PTHR30435">
    <property type="entry name" value="FLAGELLAR PROTEIN"/>
    <property type="match status" value="1"/>
</dbReference>
<gene>
    <name evidence="6" type="ORF">J416_10051</name>
</gene>
<proteinExistence type="inferred from homology"/>
<dbReference type="GO" id="GO:0071978">
    <property type="term" value="P:bacterial-type flagellum-dependent swarming motility"/>
    <property type="evidence" value="ECO:0007669"/>
    <property type="project" value="TreeGrafter"/>
</dbReference>
<keyword evidence="2" id="KW-0975">Bacterial flagellum</keyword>
<evidence type="ECO:0000259" key="4">
    <source>
        <dbReference type="Pfam" id="PF06429"/>
    </source>
</evidence>
<dbReference type="RefSeq" id="WP_003469637.1">
    <property type="nucleotide sequence ID" value="NZ_APML01000039.1"/>
</dbReference>
<evidence type="ECO:0000259" key="5">
    <source>
        <dbReference type="Pfam" id="PF22692"/>
    </source>
</evidence>
<feature type="domain" description="Flagellar hook protein FlgE/F/G-like D1" evidence="5">
    <location>
        <begin position="112"/>
        <end position="174"/>
    </location>
</feature>
<dbReference type="PANTHER" id="PTHR30435:SF19">
    <property type="entry name" value="FLAGELLAR BASAL-BODY ROD PROTEIN FLGG"/>
    <property type="match status" value="1"/>
</dbReference>
<protein>
    <submittedName>
        <fullName evidence="6">Flagellar hook-basal body complex protein FlhO</fullName>
    </submittedName>
</protein>
<dbReference type="eggNOG" id="COG4786">
    <property type="taxonomic scope" value="Bacteria"/>
</dbReference>
<evidence type="ECO:0000256" key="2">
    <source>
        <dbReference type="RuleBase" id="RU362116"/>
    </source>
</evidence>
<dbReference type="PATRIC" id="fig|1308866.3.peg.2040"/>
<dbReference type="STRING" id="1308866.J416_10051"/>
<evidence type="ECO:0000313" key="7">
    <source>
        <dbReference type="Proteomes" id="UP000012283"/>
    </source>
</evidence>
<evidence type="ECO:0000259" key="3">
    <source>
        <dbReference type="Pfam" id="PF00460"/>
    </source>
</evidence>
<reference evidence="6 7" key="1">
    <citation type="submission" date="2013-03" db="EMBL/GenBank/DDBJ databases">
        <title>Draft genome sequence of Gracibacillus halophilus YIM-C55.5, a moderately halophilic and thermophilic organism from the Xiaochaidamu salt lake.</title>
        <authorList>
            <person name="Sugumar T."/>
            <person name="Polireddy D.R."/>
            <person name="Antony A."/>
            <person name="Madhava Y.R."/>
            <person name="Sivakumar N."/>
        </authorList>
    </citation>
    <scope>NUCLEOTIDE SEQUENCE [LARGE SCALE GENOMIC DNA]</scope>
    <source>
        <strain evidence="6 7">YIM-C55.5</strain>
    </source>
</reference>
<feature type="domain" description="Flagellar basal body rod protein N-terminal" evidence="3">
    <location>
        <begin position="5"/>
        <end position="35"/>
    </location>
</feature>
<dbReference type="InterPro" id="IPR037925">
    <property type="entry name" value="FlgE/F/G-like"/>
</dbReference>
<keyword evidence="6" id="KW-0966">Cell projection</keyword>
<dbReference type="Proteomes" id="UP000012283">
    <property type="component" value="Unassembled WGS sequence"/>
</dbReference>
<dbReference type="NCBIfam" id="TIGR03506">
    <property type="entry name" value="FlgEFG_subfam"/>
    <property type="match status" value="1"/>
</dbReference>
<dbReference type="Pfam" id="PF06429">
    <property type="entry name" value="Flg_bbr_C"/>
    <property type="match status" value="1"/>
</dbReference>
<dbReference type="InterPro" id="IPR001444">
    <property type="entry name" value="Flag_bb_rod_N"/>
</dbReference>
<keyword evidence="6" id="KW-0282">Flagellum</keyword>
<evidence type="ECO:0000256" key="1">
    <source>
        <dbReference type="ARBA" id="ARBA00009677"/>
    </source>
</evidence>